<dbReference type="Gene3D" id="1.10.287.1260">
    <property type="match status" value="1"/>
</dbReference>
<dbReference type="InterPro" id="IPR006685">
    <property type="entry name" value="MscS_channel_2nd"/>
</dbReference>
<organism evidence="7 8">
    <name type="scientific">Nitrospira defluvii</name>
    <dbReference type="NCBI Taxonomy" id="330214"/>
    <lineage>
        <taxon>Bacteria</taxon>
        <taxon>Pseudomonadati</taxon>
        <taxon>Nitrospirota</taxon>
        <taxon>Nitrospiria</taxon>
        <taxon>Nitrospirales</taxon>
        <taxon>Nitrospiraceae</taxon>
        <taxon>Nitrospira</taxon>
    </lineage>
</organism>
<dbReference type="InterPro" id="IPR023408">
    <property type="entry name" value="MscS_beta-dom_sf"/>
</dbReference>
<keyword evidence="3 5" id="KW-1133">Transmembrane helix</keyword>
<dbReference type="EMBL" id="CAJNBJ010000001">
    <property type="protein sequence ID" value="CAE6709518.1"/>
    <property type="molecule type" value="Genomic_DNA"/>
</dbReference>
<feature type="transmembrane region" description="Helical" evidence="5">
    <location>
        <begin position="82"/>
        <end position="104"/>
    </location>
</feature>
<dbReference type="PANTHER" id="PTHR30221:SF1">
    <property type="entry name" value="SMALL-CONDUCTANCE MECHANOSENSITIVE CHANNEL"/>
    <property type="match status" value="1"/>
</dbReference>
<keyword evidence="4 5" id="KW-0472">Membrane</keyword>
<evidence type="ECO:0000256" key="2">
    <source>
        <dbReference type="ARBA" id="ARBA00022692"/>
    </source>
</evidence>
<evidence type="ECO:0000256" key="3">
    <source>
        <dbReference type="ARBA" id="ARBA00022989"/>
    </source>
</evidence>
<comment type="subcellular location">
    <subcellularLocation>
        <location evidence="1">Membrane</location>
    </subcellularLocation>
</comment>
<evidence type="ECO:0000313" key="8">
    <source>
        <dbReference type="Proteomes" id="UP000675880"/>
    </source>
</evidence>
<dbReference type="InterPro" id="IPR045275">
    <property type="entry name" value="MscS_archaea/bacteria_type"/>
</dbReference>
<evidence type="ECO:0000313" key="7">
    <source>
        <dbReference type="EMBL" id="CAE6709518.1"/>
    </source>
</evidence>
<dbReference type="Proteomes" id="UP000675880">
    <property type="component" value="Unassembled WGS sequence"/>
</dbReference>
<dbReference type="SUPFAM" id="SSF50182">
    <property type="entry name" value="Sm-like ribonucleoproteins"/>
    <property type="match status" value="1"/>
</dbReference>
<dbReference type="Pfam" id="PF00924">
    <property type="entry name" value="MS_channel_2nd"/>
    <property type="match status" value="1"/>
</dbReference>
<evidence type="ECO:0000259" key="6">
    <source>
        <dbReference type="Pfam" id="PF00924"/>
    </source>
</evidence>
<feature type="domain" description="Mechanosensitive ion channel MscS" evidence="6">
    <location>
        <begin position="107"/>
        <end position="167"/>
    </location>
</feature>
<dbReference type="PANTHER" id="PTHR30221">
    <property type="entry name" value="SMALL-CONDUCTANCE MECHANOSENSITIVE CHANNEL"/>
    <property type="match status" value="1"/>
</dbReference>
<evidence type="ECO:0000256" key="1">
    <source>
        <dbReference type="ARBA" id="ARBA00004370"/>
    </source>
</evidence>
<feature type="transmembrane region" description="Helical" evidence="5">
    <location>
        <begin position="12"/>
        <end position="35"/>
    </location>
</feature>
<dbReference type="RefSeq" id="WP_213040927.1">
    <property type="nucleotide sequence ID" value="NZ_CAJNBJ010000001.1"/>
</dbReference>
<sequence>MPVLGLFVRGEFIDPTTLVGAAFYAFLFILVAWFLARLVRAGVRRIGYLLNDQAACTLLTRLGQVVVYSLAVILYFNAIPQLHSVGTALLASAGVASILFGLAAQTTLSNLVSGFALLLYQPFEVGDRVQLSAPTGLETGVIDEMTMGYILVRTSDDRHIVVPNSVASQQIVVKLRAA</sequence>
<reference evidence="7 8" key="1">
    <citation type="submission" date="2021-02" db="EMBL/GenBank/DDBJ databases">
        <authorList>
            <person name="Han P."/>
        </authorList>
    </citation>
    <scope>NUCLEOTIDE SEQUENCE [LARGE SCALE GENOMIC DNA]</scope>
    <source>
        <strain evidence="7">Candidatus Nitrospira sp. ZN2</strain>
    </source>
</reference>
<name>A0ABM8QQ83_9BACT</name>
<dbReference type="InterPro" id="IPR010920">
    <property type="entry name" value="LSM_dom_sf"/>
</dbReference>
<comment type="caution">
    <text evidence="7">The sequence shown here is derived from an EMBL/GenBank/DDBJ whole genome shotgun (WGS) entry which is preliminary data.</text>
</comment>
<gene>
    <name evidence="7" type="ORF">NSPZN2_11145</name>
</gene>
<accession>A0ABM8QQ83</accession>
<keyword evidence="8" id="KW-1185">Reference proteome</keyword>
<protein>
    <submittedName>
        <fullName evidence="7">Mechanosensitive ion channel protein</fullName>
    </submittedName>
</protein>
<feature type="transmembrane region" description="Helical" evidence="5">
    <location>
        <begin position="56"/>
        <end position="76"/>
    </location>
</feature>
<proteinExistence type="predicted"/>
<evidence type="ECO:0000256" key="4">
    <source>
        <dbReference type="ARBA" id="ARBA00023136"/>
    </source>
</evidence>
<evidence type="ECO:0000256" key="5">
    <source>
        <dbReference type="SAM" id="Phobius"/>
    </source>
</evidence>
<keyword evidence="2 5" id="KW-0812">Transmembrane</keyword>
<dbReference type="Gene3D" id="2.30.30.60">
    <property type="match status" value="1"/>
</dbReference>